<gene>
    <name evidence="1" type="ORF">AFUS01_LOCUS22403</name>
</gene>
<evidence type="ECO:0000313" key="2">
    <source>
        <dbReference type="Proteomes" id="UP000708208"/>
    </source>
</evidence>
<comment type="caution">
    <text evidence="1">The sequence shown here is derived from an EMBL/GenBank/DDBJ whole genome shotgun (WGS) entry which is preliminary data.</text>
</comment>
<name>A0A8J2KX44_9HEXA</name>
<reference evidence="1" key="1">
    <citation type="submission" date="2021-06" db="EMBL/GenBank/DDBJ databases">
        <authorList>
            <person name="Hodson N. C."/>
            <person name="Mongue J. A."/>
            <person name="Jaron S. K."/>
        </authorList>
    </citation>
    <scope>NUCLEOTIDE SEQUENCE</scope>
</reference>
<organism evidence="1 2">
    <name type="scientific">Allacma fusca</name>
    <dbReference type="NCBI Taxonomy" id="39272"/>
    <lineage>
        <taxon>Eukaryota</taxon>
        <taxon>Metazoa</taxon>
        <taxon>Ecdysozoa</taxon>
        <taxon>Arthropoda</taxon>
        <taxon>Hexapoda</taxon>
        <taxon>Collembola</taxon>
        <taxon>Symphypleona</taxon>
        <taxon>Sminthuridae</taxon>
        <taxon>Allacma</taxon>
    </lineage>
</organism>
<protein>
    <submittedName>
        <fullName evidence="1">Uncharacterized protein</fullName>
    </submittedName>
</protein>
<dbReference type="Proteomes" id="UP000708208">
    <property type="component" value="Unassembled WGS sequence"/>
</dbReference>
<dbReference type="EMBL" id="CAJVCH010260550">
    <property type="protein sequence ID" value="CAG7733990.1"/>
    <property type="molecule type" value="Genomic_DNA"/>
</dbReference>
<sequence>KFQETKSNLNQYYLVKEHSGK</sequence>
<evidence type="ECO:0000313" key="1">
    <source>
        <dbReference type="EMBL" id="CAG7733990.1"/>
    </source>
</evidence>
<feature type="non-terminal residue" evidence="1">
    <location>
        <position position="1"/>
    </location>
</feature>
<accession>A0A8J2KX44</accession>
<dbReference type="AlphaFoldDB" id="A0A8J2KX44"/>
<proteinExistence type="predicted"/>
<keyword evidence="2" id="KW-1185">Reference proteome</keyword>